<dbReference type="EMBL" id="CM020620">
    <property type="protein sequence ID" value="KAK1867980.1"/>
    <property type="molecule type" value="Genomic_DNA"/>
</dbReference>
<accession>A0ACC3CDD7</accession>
<organism evidence="1 2">
    <name type="scientific">Pyropia yezoensis</name>
    <name type="common">Susabi-nori</name>
    <name type="synonym">Porphyra yezoensis</name>
    <dbReference type="NCBI Taxonomy" id="2788"/>
    <lineage>
        <taxon>Eukaryota</taxon>
        <taxon>Rhodophyta</taxon>
        <taxon>Bangiophyceae</taxon>
        <taxon>Bangiales</taxon>
        <taxon>Bangiaceae</taxon>
        <taxon>Pyropia</taxon>
    </lineage>
</organism>
<comment type="caution">
    <text evidence="1">The sequence shown here is derived from an EMBL/GenBank/DDBJ whole genome shotgun (WGS) entry which is preliminary data.</text>
</comment>
<proteinExistence type="predicted"/>
<evidence type="ECO:0000313" key="1">
    <source>
        <dbReference type="EMBL" id="KAK1867980.1"/>
    </source>
</evidence>
<name>A0ACC3CDD7_PYRYE</name>
<keyword evidence="2" id="KW-1185">Reference proteome</keyword>
<sequence>MSCYYCLEQHLRRASRSIWTPHTGEQERQYEERLAGCLDGVAARIRTIVRDVVSGWDVVARSRGFRSAEVMLSTHMLWCPSVGFFVALGRPLDAENNLTSPDGQAVDLHTSKGPVRGGTVPVQRQRAVSGQQSVGQDDEQRAVGRLTPLADAQLRAAAGTMLEHVHVCTGADRLGITVTRGLLGRGGRGDASAATPAGAGDDVSHTGQRRRKQRKVVGFLTVKDYRHPEWDRPSGNVPRVLRSVLAGLTAFSSPPPAGRGGTAPAWATASTVARRELSPAPDRCASSARTIELAFRSDCRVAGLMAEQQVVGGCQSGLSIGRGAALLCGDGRQDRPRQQPQRPDGPGDAPQADLGEAWGVLDDAMGQVCATHACGFDVLLSAHATKVATRSNASRRRGGGGASGILGDNSGGGGATTTSTPTGEHTLPPFISSSVQLVLCDPPYNIRADRSLEQSAHDVFTSDDMQRAARLFQTVVRPGGHVLIFCSAGQLGPWMETLKALKDTDPVGRKSLSAFRVDGHPLVAIKDAHAVNSLRQSTTNLSNKVEFIFHATRAGVSREECYAMVNYRTWNAVPSRFLAHDNVIDNVRPPHFKEVVLRWRDGSRQWIRPEKKCLALILELKLRFSQPGDIVLDTFAGTCVTAAACIRAVLGQHRLVISCNSDAVVMDASRARLRREFVNQVLVGGYKSSGVVTSDVVAVARTIEAASVAAATATTAAGAVGETGSEGRGGSGAAVGEEIELMINPPSSVMGDDAAVWEPPPGLPCHFALSLELVRYFAGRWAMQADAERVGRVAQTPGLPRPGADVGVEVARLEGVGVGSWPRLYQCALAVEDVEVALHVSAAHLGLYVAQSRLAGGTAGRGVFALRPFKRQDAIGPFWGAIVYADLTKQRVKTPRYVASVLGAHGPTAREFSERAMEVVFDELDVDGPNDAGEADVGAGGPGYQEHADAEKVARWLVDPTAAAGDSASGTTLDAPLQNRVDALPRRKGCRRLAPVPGFRYSLSAAHFREASGGNFLARAWKQWRARSGTEAGPVAVAVAGLVAAAVGDGGGVAGHLPPVDLAAAHGTMRTGDDGKHLQATLEWAARRDTAAYGQRFGAQATRHLRTARVRKAIQRGRFAASVARDLTGGLLRQVRGGGAVVVAMGTARVRGGDAWLRRRLRRLCWFVDQDEFNTSQACSECHDKMVLI</sequence>
<protein>
    <submittedName>
        <fullName evidence="1">Uncharacterized protein</fullName>
    </submittedName>
</protein>
<dbReference type="Proteomes" id="UP000798662">
    <property type="component" value="Chromosome 3"/>
</dbReference>
<evidence type="ECO:0000313" key="2">
    <source>
        <dbReference type="Proteomes" id="UP000798662"/>
    </source>
</evidence>
<reference evidence="1" key="1">
    <citation type="submission" date="2019-11" db="EMBL/GenBank/DDBJ databases">
        <title>Nori genome reveals adaptations in red seaweeds to the harsh intertidal environment.</title>
        <authorList>
            <person name="Wang D."/>
            <person name="Mao Y."/>
        </authorList>
    </citation>
    <scope>NUCLEOTIDE SEQUENCE</scope>
    <source>
        <tissue evidence="1">Gametophyte</tissue>
    </source>
</reference>
<gene>
    <name evidence="1" type="ORF">I4F81_010477</name>
</gene>